<dbReference type="SMART" id="SM00327">
    <property type="entry name" value="VWA"/>
    <property type="match status" value="1"/>
</dbReference>
<evidence type="ECO:0000256" key="1">
    <source>
        <dbReference type="SAM" id="MobiDB-lite"/>
    </source>
</evidence>
<name>A0A2Z3JRH7_9DEIO</name>
<dbReference type="InterPro" id="IPR002035">
    <property type="entry name" value="VWF_A"/>
</dbReference>
<organism evidence="3 4">
    <name type="scientific">Deinococcus irradiatisoli</name>
    <dbReference type="NCBI Taxonomy" id="2202254"/>
    <lineage>
        <taxon>Bacteria</taxon>
        <taxon>Thermotogati</taxon>
        <taxon>Deinococcota</taxon>
        <taxon>Deinococci</taxon>
        <taxon>Deinococcales</taxon>
        <taxon>Deinococcaceae</taxon>
        <taxon>Deinococcus</taxon>
    </lineage>
</organism>
<dbReference type="Proteomes" id="UP000245368">
    <property type="component" value="Chromosome"/>
</dbReference>
<evidence type="ECO:0000313" key="3">
    <source>
        <dbReference type="EMBL" id="AWN23404.1"/>
    </source>
</evidence>
<sequence>MEAVRLGAGKWRPDRDHQAGQTGLNLVAALAFLPRLLGFAAELRRAGFTVGPAEVADALRAAEGLGLLEYGPLEAAWGVVFARTRDQAQQFPPLFRAYFLDPAAEPRPDPAPGPSQEAPGEESGASERGDAVPLAGEQRSAEEGEEAGEPGQNLHARLSPHAGQGAPLLPGQDETQAYAEAARALLRGVRLGRSRRRRTTVLGRQVDVRATLQAAGRTGGEPLRLRYRARPPRPPRVLLLLDGSRSMAPYAALLLRYAAALSARSRKVEVYSFSTSLVRLTPLLRAGQAAVTGEGWGGGTRIGENLQRLRRAGKAALRPDTLLVVLSDGLETGEPQHLAEALRHLRARVGGVVWLNPLAAQPGYQPLARGMAAALPHLDVFAGVEDVDDLLALPGKVRRALR</sequence>
<evidence type="ECO:0000259" key="2">
    <source>
        <dbReference type="SMART" id="SM00327"/>
    </source>
</evidence>
<feature type="domain" description="VWFA" evidence="2">
    <location>
        <begin position="234"/>
        <end position="399"/>
    </location>
</feature>
<dbReference type="SUPFAM" id="SSF53300">
    <property type="entry name" value="vWA-like"/>
    <property type="match status" value="1"/>
</dbReference>
<dbReference type="InterPro" id="IPR036465">
    <property type="entry name" value="vWFA_dom_sf"/>
</dbReference>
<dbReference type="KEGG" id="dez:DKM44_09320"/>
<reference evidence="3 4" key="1">
    <citation type="submission" date="2018-05" db="EMBL/GenBank/DDBJ databases">
        <title>Complete Genome Sequence of Deinococcus sp. strain 17bor-2.</title>
        <authorList>
            <person name="Srinivasan S."/>
        </authorList>
    </citation>
    <scope>NUCLEOTIDE SEQUENCE [LARGE SCALE GENOMIC DNA]</scope>
    <source>
        <strain evidence="3 4">17bor-2</strain>
    </source>
</reference>
<dbReference type="OrthoDB" id="9790469at2"/>
<keyword evidence="4" id="KW-1185">Reference proteome</keyword>
<protein>
    <recommendedName>
        <fullName evidence="2">VWFA domain-containing protein</fullName>
    </recommendedName>
</protein>
<gene>
    <name evidence="3" type="ORF">DKM44_09320</name>
</gene>
<proteinExistence type="predicted"/>
<dbReference type="Gene3D" id="3.40.50.410">
    <property type="entry name" value="von Willebrand factor, type A domain"/>
    <property type="match status" value="1"/>
</dbReference>
<dbReference type="Pfam" id="PF05762">
    <property type="entry name" value="VWA_CoxE"/>
    <property type="match status" value="1"/>
</dbReference>
<evidence type="ECO:0000313" key="4">
    <source>
        <dbReference type="Proteomes" id="UP000245368"/>
    </source>
</evidence>
<dbReference type="AlphaFoldDB" id="A0A2Z3JRH7"/>
<dbReference type="PANTHER" id="PTHR39338:SF6">
    <property type="entry name" value="BLL5662 PROTEIN"/>
    <property type="match status" value="1"/>
</dbReference>
<accession>A0A2Z3JRH7</accession>
<dbReference type="EMBL" id="CP029494">
    <property type="protein sequence ID" value="AWN23404.1"/>
    <property type="molecule type" value="Genomic_DNA"/>
</dbReference>
<dbReference type="InterPro" id="IPR008912">
    <property type="entry name" value="Uncharacterised_CoxE"/>
</dbReference>
<dbReference type="PANTHER" id="PTHR39338">
    <property type="entry name" value="BLL5662 PROTEIN-RELATED"/>
    <property type="match status" value="1"/>
</dbReference>
<feature type="region of interest" description="Disordered" evidence="1">
    <location>
        <begin position="102"/>
        <end position="171"/>
    </location>
</feature>